<organism evidence="2 3">
    <name type="scientific">Vitis vinifera</name>
    <name type="common">Grape</name>
    <dbReference type="NCBI Taxonomy" id="29760"/>
    <lineage>
        <taxon>Eukaryota</taxon>
        <taxon>Viridiplantae</taxon>
        <taxon>Streptophyta</taxon>
        <taxon>Embryophyta</taxon>
        <taxon>Tracheophyta</taxon>
        <taxon>Spermatophyta</taxon>
        <taxon>Magnoliopsida</taxon>
        <taxon>eudicotyledons</taxon>
        <taxon>Gunneridae</taxon>
        <taxon>Pentapetalae</taxon>
        <taxon>rosids</taxon>
        <taxon>Vitales</taxon>
        <taxon>Vitaceae</taxon>
        <taxon>Viteae</taxon>
        <taxon>Vitis</taxon>
    </lineage>
</organism>
<accession>A0A438E9N8</accession>
<keyword evidence="1" id="KW-1133">Transmembrane helix</keyword>
<evidence type="ECO:0000313" key="3">
    <source>
        <dbReference type="Proteomes" id="UP000288805"/>
    </source>
</evidence>
<proteinExistence type="predicted"/>
<feature type="transmembrane region" description="Helical" evidence="1">
    <location>
        <begin position="40"/>
        <end position="66"/>
    </location>
</feature>
<evidence type="ECO:0000313" key="2">
    <source>
        <dbReference type="EMBL" id="RVW44486.1"/>
    </source>
</evidence>
<reference evidence="2 3" key="1">
    <citation type="journal article" date="2018" name="PLoS Genet.">
        <title>Population sequencing reveals clonal diversity and ancestral inbreeding in the grapevine cultivar Chardonnay.</title>
        <authorList>
            <person name="Roach M.J."/>
            <person name="Johnson D.L."/>
            <person name="Bohlmann J."/>
            <person name="van Vuuren H.J."/>
            <person name="Jones S.J."/>
            <person name="Pretorius I.S."/>
            <person name="Schmidt S.A."/>
            <person name="Borneman A.R."/>
        </authorList>
    </citation>
    <scope>NUCLEOTIDE SEQUENCE [LARGE SCALE GENOMIC DNA]</scope>
    <source>
        <strain evidence="3">cv. Chardonnay</strain>
        <tissue evidence="2">Leaf</tissue>
    </source>
</reference>
<comment type="caution">
    <text evidence="2">The sequence shown here is derived from an EMBL/GenBank/DDBJ whole genome shotgun (WGS) entry which is preliminary data.</text>
</comment>
<keyword evidence="1" id="KW-0472">Membrane</keyword>
<protein>
    <submittedName>
        <fullName evidence="2">Uncharacterized protein</fullName>
    </submittedName>
</protein>
<evidence type="ECO:0000256" key="1">
    <source>
        <dbReference type="SAM" id="Phobius"/>
    </source>
</evidence>
<dbReference type="EMBL" id="QGNW01001351">
    <property type="protein sequence ID" value="RVW44486.1"/>
    <property type="molecule type" value="Genomic_DNA"/>
</dbReference>
<sequence>MVHAKPSSTPMALGQKLALEDSAHFPNVTLYRSTIGSHNIIGVLVNVSCAMLVVPALLVYLSDLLLDLHLKASRMRIGSLQGPVLNPSIERWLVLLWN</sequence>
<name>A0A438E9N8_VITVI</name>
<dbReference type="AlphaFoldDB" id="A0A438E9N8"/>
<dbReference type="Proteomes" id="UP000288805">
    <property type="component" value="Unassembled WGS sequence"/>
</dbReference>
<gene>
    <name evidence="2" type="ORF">CK203_094464</name>
</gene>
<keyword evidence="1" id="KW-0812">Transmembrane</keyword>